<evidence type="ECO:0000256" key="2">
    <source>
        <dbReference type="ARBA" id="ARBA00022475"/>
    </source>
</evidence>
<evidence type="ECO:0000256" key="8">
    <source>
        <dbReference type="SAM" id="MobiDB-lite"/>
    </source>
</evidence>
<evidence type="ECO:0000256" key="5">
    <source>
        <dbReference type="ARBA" id="ARBA00022989"/>
    </source>
</evidence>
<evidence type="ECO:0000256" key="4">
    <source>
        <dbReference type="ARBA" id="ARBA00022692"/>
    </source>
</evidence>
<dbReference type="Proteomes" id="UP000031532">
    <property type="component" value="Unassembled WGS sequence"/>
</dbReference>
<evidence type="ECO:0000313" key="11">
    <source>
        <dbReference type="EMBL" id="NHC34665.1"/>
    </source>
</evidence>
<evidence type="ECO:0000259" key="10">
    <source>
        <dbReference type="PROSITE" id="PS51779"/>
    </source>
</evidence>
<accession>A0A9X5I479</accession>
<dbReference type="InterPro" id="IPR013685">
    <property type="entry name" value="POTRA_FtsQ_type"/>
</dbReference>
<keyword evidence="3" id="KW-0132">Cell division</keyword>
<evidence type="ECO:0000256" key="7">
    <source>
        <dbReference type="ARBA" id="ARBA00023306"/>
    </source>
</evidence>
<keyword evidence="5 9" id="KW-1133">Transmembrane helix</keyword>
<dbReference type="InterPro" id="IPR034746">
    <property type="entry name" value="POTRA"/>
</dbReference>
<name>A0A9X5I479_9CYAN</name>
<evidence type="ECO:0000256" key="1">
    <source>
        <dbReference type="ARBA" id="ARBA00004370"/>
    </source>
</evidence>
<feature type="domain" description="POTRA" evidence="10">
    <location>
        <begin position="39"/>
        <end position="108"/>
    </location>
</feature>
<comment type="caution">
    <text evidence="11">The sequence shown here is derived from an EMBL/GenBank/DDBJ whole genome shotgun (WGS) entry which is preliminary data.</text>
</comment>
<dbReference type="GO" id="GO:0051301">
    <property type="term" value="P:cell division"/>
    <property type="evidence" value="ECO:0007669"/>
    <property type="project" value="UniProtKB-KW"/>
</dbReference>
<keyword evidence="7" id="KW-0131">Cell cycle</keyword>
<dbReference type="AlphaFoldDB" id="A0A9X5I479"/>
<dbReference type="RefSeq" id="WP_052290277.1">
    <property type="nucleotide sequence ID" value="NZ_JTJC03000002.1"/>
</dbReference>
<dbReference type="Pfam" id="PF08478">
    <property type="entry name" value="POTRA_1"/>
    <property type="match status" value="1"/>
</dbReference>
<organism evidence="11 12">
    <name type="scientific">Scytonema millei VB511283</name>
    <dbReference type="NCBI Taxonomy" id="1245923"/>
    <lineage>
        <taxon>Bacteria</taxon>
        <taxon>Bacillati</taxon>
        <taxon>Cyanobacteriota</taxon>
        <taxon>Cyanophyceae</taxon>
        <taxon>Nostocales</taxon>
        <taxon>Scytonemataceae</taxon>
        <taxon>Scytonema</taxon>
    </lineage>
</organism>
<keyword evidence="6 9" id="KW-0472">Membrane</keyword>
<dbReference type="EMBL" id="JTJC03000002">
    <property type="protein sequence ID" value="NHC34665.1"/>
    <property type="molecule type" value="Genomic_DNA"/>
</dbReference>
<evidence type="ECO:0000256" key="9">
    <source>
        <dbReference type="SAM" id="Phobius"/>
    </source>
</evidence>
<reference evidence="11 12" key="1">
    <citation type="journal article" date="2015" name="Genome Announc.">
        <title>Draft Genome Sequence of the Terrestrial Cyanobacterium Scytonema millei VB511283, Isolated from Eastern India.</title>
        <authorList>
            <person name="Sen D."/>
            <person name="Chandrababunaidu M.M."/>
            <person name="Singh D."/>
            <person name="Sanghi N."/>
            <person name="Ghorai A."/>
            <person name="Mishra G.P."/>
            <person name="Madduluri M."/>
            <person name="Adhikary S.P."/>
            <person name="Tripathy S."/>
        </authorList>
    </citation>
    <scope>NUCLEOTIDE SEQUENCE [LARGE SCALE GENOMIC DNA]</scope>
    <source>
        <strain evidence="11 12">VB511283</strain>
    </source>
</reference>
<comment type="subcellular location">
    <subcellularLocation>
        <location evidence="1">Membrane</location>
    </subcellularLocation>
</comment>
<sequence>MRRDRDFGQVLKAIWQTLSLSGLLAITVWAMTRPNWVLRDNRQVAIEGNSLLSKPVIVSRLALAYPQSLLQISPMAIAQTLESYPPIADAKVARRLFPPSLIVQVQERTPVAVAIARLIPNSSTPDSKASVGFLDSQGAWIPFESYPAQVRQRLKPQLKVLGSPETYRPYWSSLYQKIGQSGIEVLEIDCQDPRNLVLKTEIGTVHLGPYSERLTKQLHVLAQMSPISTQINSRQIAYIDLKNPAAPLVQMYQKEPEESSVQSVPTNPKIIKSNPQ</sequence>
<dbReference type="Gene3D" id="3.10.20.310">
    <property type="entry name" value="membrane protein fhac"/>
    <property type="match status" value="1"/>
</dbReference>
<dbReference type="InterPro" id="IPR050487">
    <property type="entry name" value="FtsQ_DivIB"/>
</dbReference>
<dbReference type="PANTHER" id="PTHR37820">
    <property type="entry name" value="CELL DIVISION PROTEIN DIVIB"/>
    <property type="match status" value="1"/>
</dbReference>
<evidence type="ECO:0000313" key="12">
    <source>
        <dbReference type="Proteomes" id="UP000031532"/>
    </source>
</evidence>
<keyword evidence="2" id="KW-1003">Cell membrane</keyword>
<proteinExistence type="predicted"/>
<dbReference type="GO" id="GO:0005886">
    <property type="term" value="C:plasma membrane"/>
    <property type="evidence" value="ECO:0007669"/>
    <property type="project" value="TreeGrafter"/>
</dbReference>
<evidence type="ECO:0000256" key="6">
    <source>
        <dbReference type="ARBA" id="ARBA00023136"/>
    </source>
</evidence>
<gene>
    <name evidence="11" type="ORF">QH73_0008320</name>
</gene>
<feature type="transmembrane region" description="Helical" evidence="9">
    <location>
        <begin position="13"/>
        <end position="32"/>
    </location>
</feature>
<evidence type="ECO:0000256" key="3">
    <source>
        <dbReference type="ARBA" id="ARBA00022618"/>
    </source>
</evidence>
<dbReference type="PANTHER" id="PTHR37820:SF1">
    <property type="entry name" value="CELL DIVISION PROTEIN FTSQ"/>
    <property type="match status" value="1"/>
</dbReference>
<keyword evidence="12" id="KW-1185">Reference proteome</keyword>
<dbReference type="OrthoDB" id="527430at2"/>
<keyword evidence="4 9" id="KW-0812">Transmembrane</keyword>
<feature type="region of interest" description="Disordered" evidence="8">
    <location>
        <begin position="254"/>
        <end position="276"/>
    </location>
</feature>
<dbReference type="PROSITE" id="PS51779">
    <property type="entry name" value="POTRA"/>
    <property type="match status" value="1"/>
</dbReference>
<protein>
    <submittedName>
        <fullName evidence="11">FtsQ-type POTRA domain-containing protein</fullName>
    </submittedName>
</protein>